<dbReference type="AlphaFoldDB" id="A0A4Z2HUM2"/>
<accession>A0A4Z2HUM2</accession>
<keyword evidence="3" id="KW-1185">Reference proteome</keyword>
<reference evidence="2 3" key="1">
    <citation type="submission" date="2019-03" db="EMBL/GenBank/DDBJ databases">
        <title>First draft genome of Liparis tanakae, snailfish: a comprehensive survey of snailfish specific genes.</title>
        <authorList>
            <person name="Kim W."/>
            <person name="Song I."/>
            <person name="Jeong J.-H."/>
            <person name="Kim D."/>
            <person name="Kim S."/>
            <person name="Ryu S."/>
            <person name="Song J.Y."/>
            <person name="Lee S.K."/>
        </authorList>
    </citation>
    <scope>NUCLEOTIDE SEQUENCE [LARGE SCALE GENOMIC DNA]</scope>
    <source>
        <tissue evidence="2">Muscle</tissue>
    </source>
</reference>
<evidence type="ECO:0000313" key="3">
    <source>
        <dbReference type="Proteomes" id="UP000314294"/>
    </source>
</evidence>
<proteinExistence type="predicted"/>
<sequence length="138" mass="15542">MKVLVTPSTAPPHEEQTDTEGWTLGPGGQTARPGRGQRPGTVWALRLNREEEPADAVDPEHRQEVPMCSEKRPLNLLLLPMKNLDPLVLRAPGNDWTCFLGDRKPVRFQTRLNRSEVVLTSRNWSEPVLTSLNRSEVV</sequence>
<comment type="caution">
    <text evidence="2">The sequence shown here is derived from an EMBL/GenBank/DDBJ whole genome shotgun (WGS) entry which is preliminary data.</text>
</comment>
<dbReference type="EMBL" id="SRLO01000174">
    <property type="protein sequence ID" value="TNN69556.1"/>
    <property type="molecule type" value="Genomic_DNA"/>
</dbReference>
<protein>
    <submittedName>
        <fullName evidence="2">Uncharacterized protein</fullName>
    </submittedName>
</protein>
<gene>
    <name evidence="2" type="ORF">EYF80_020201</name>
</gene>
<organism evidence="2 3">
    <name type="scientific">Liparis tanakae</name>
    <name type="common">Tanaka's snailfish</name>
    <dbReference type="NCBI Taxonomy" id="230148"/>
    <lineage>
        <taxon>Eukaryota</taxon>
        <taxon>Metazoa</taxon>
        <taxon>Chordata</taxon>
        <taxon>Craniata</taxon>
        <taxon>Vertebrata</taxon>
        <taxon>Euteleostomi</taxon>
        <taxon>Actinopterygii</taxon>
        <taxon>Neopterygii</taxon>
        <taxon>Teleostei</taxon>
        <taxon>Neoteleostei</taxon>
        <taxon>Acanthomorphata</taxon>
        <taxon>Eupercaria</taxon>
        <taxon>Perciformes</taxon>
        <taxon>Cottioidei</taxon>
        <taxon>Cottales</taxon>
        <taxon>Liparidae</taxon>
        <taxon>Liparis</taxon>
    </lineage>
</organism>
<name>A0A4Z2HUM2_9TELE</name>
<feature type="region of interest" description="Disordered" evidence="1">
    <location>
        <begin position="1"/>
        <end position="38"/>
    </location>
</feature>
<evidence type="ECO:0000256" key="1">
    <source>
        <dbReference type="SAM" id="MobiDB-lite"/>
    </source>
</evidence>
<dbReference type="Proteomes" id="UP000314294">
    <property type="component" value="Unassembled WGS sequence"/>
</dbReference>
<evidence type="ECO:0000313" key="2">
    <source>
        <dbReference type="EMBL" id="TNN69556.1"/>
    </source>
</evidence>